<dbReference type="EMBL" id="CAXLJM020000030">
    <property type="protein sequence ID" value="CAL8097731.1"/>
    <property type="molecule type" value="Genomic_DNA"/>
</dbReference>
<keyword evidence="14" id="KW-1185">Reference proteome</keyword>
<evidence type="ECO:0000256" key="5">
    <source>
        <dbReference type="ARBA" id="ARBA00022692"/>
    </source>
</evidence>
<name>A0ABP1QCD9_9HEXA</name>
<comment type="caution">
    <text evidence="13">The sequence shown here is derived from an EMBL/GenBank/DDBJ whole genome shotgun (WGS) entry which is preliminary data.</text>
</comment>
<dbReference type="InterPro" id="IPR051993">
    <property type="entry name" value="Glycosyltransferase_8"/>
</dbReference>
<gene>
    <name evidence="13" type="ORF">ODALV1_LOCUS9723</name>
</gene>
<evidence type="ECO:0000256" key="10">
    <source>
        <dbReference type="ARBA" id="ARBA00037301"/>
    </source>
</evidence>
<evidence type="ECO:0000256" key="1">
    <source>
        <dbReference type="ARBA" id="ARBA00004606"/>
    </source>
</evidence>
<comment type="subcellular location">
    <subcellularLocation>
        <location evidence="1">Membrane</location>
        <topology evidence="1">Single-pass type II membrane protein</topology>
    </subcellularLocation>
</comment>
<evidence type="ECO:0000256" key="4">
    <source>
        <dbReference type="ARBA" id="ARBA00022679"/>
    </source>
</evidence>
<organism evidence="13 14">
    <name type="scientific">Orchesella dallaii</name>
    <dbReference type="NCBI Taxonomy" id="48710"/>
    <lineage>
        <taxon>Eukaryota</taxon>
        <taxon>Metazoa</taxon>
        <taxon>Ecdysozoa</taxon>
        <taxon>Arthropoda</taxon>
        <taxon>Hexapoda</taxon>
        <taxon>Collembola</taxon>
        <taxon>Entomobryomorpha</taxon>
        <taxon>Entomobryoidea</taxon>
        <taxon>Orchesellidae</taxon>
        <taxon>Orchesellinae</taxon>
        <taxon>Orchesella</taxon>
    </lineage>
</organism>
<dbReference type="PANTHER" id="PTHR46012:SF2">
    <property type="entry name" value="IP22168P"/>
    <property type="match status" value="1"/>
</dbReference>
<keyword evidence="3" id="KW-0328">Glycosyltransferase</keyword>
<dbReference type="PANTHER" id="PTHR46012">
    <property type="entry name" value="IP22168P"/>
    <property type="match status" value="1"/>
</dbReference>
<dbReference type="InterPro" id="IPR029044">
    <property type="entry name" value="Nucleotide-diphossugar_trans"/>
</dbReference>
<keyword evidence="8" id="KW-0472">Membrane</keyword>
<keyword evidence="5" id="KW-0812">Transmembrane</keyword>
<keyword evidence="9" id="KW-0325">Glycoprotein</keyword>
<protein>
    <recommendedName>
        <fullName evidence="11">UDP-D-xylose:beta-D-glucoside alpha-1,3-D-xylosyltransferase</fullName>
        <ecNumber evidence="11">2.4.2.42</ecNumber>
    </recommendedName>
</protein>
<sequence>MRSPQMFRKVRWISLGILVFTVVIILTVHKYDFWRIDINKVYFTQERAFANVKVWNDINEPDGDVEKERIVIGMVSCDKANTTTTSNLGVVLIKSILISANLHKVSVVAFHIFLESMGRQLYFKSKLEEYAYLKGNVEVELHFHSVRDAIPEMYHNVMVFTKGWRCSFVRLFMASNLPNEDAIIYFDTDNIVTGNIRNIWNLISDMNERQLIGVAPASEPWDKNFDHIFKFHFADIPHVPPKGLNSGVLVMNLTKMRNYGWRKKMFEIYDNYSKSVDLHADQRILNIHLHFERDLLKQIPCNYNYEHIHCDSEQICIHAEGHQNGVEILHGAGGQYVSKDSSLFEVFRAYRDFNLSFQEVREKLMMPLRRHFENQGKNSRCYGSLNRLLFKNVF</sequence>
<keyword evidence="7" id="KW-1133">Transmembrane helix</keyword>
<keyword evidence="4" id="KW-0808">Transferase</keyword>
<comment type="similarity">
    <text evidence="2">Belongs to the glycosyltransferase 8 family.</text>
</comment>
<evidence type="ECO:0000256" key="11">
    <source>
        <dbReference type="ARBA" id="ARBA00038854"/>
    </source>
</evidence>
<proteinExistence type="inferred from homology"/>
<reference evidence="13 14" key="1">
    <citation type="submission" date="2024-08" db="EMBL/GenBank/DDBJ databases">
        <authorList>
            <person name="Cucini C."/>
            <person name="Frati F."/>
        </authorList>
    </citation>
    <scope>NUCLEOTIDE SEQUENCE [LARGE SCALE GENOMIC DNA]</scope>
</reference>
<evidence type="ECO:0000256" key="6">
    <source>
        <dbReference type="ARBA" id="ARBA00022968"/>
    </source>
</evidence>
<dbReference type="Pfam" id="PF01501">
    <property type="entry name" value="Glyco_transf_8"/>
    <property type="match status" value="1"/>
</dbReference>
<dbReference type="Proteomes" id="UP001642540">
    <property type="component" value="Unassembled WGS sequence"/>
</dbReference>
<evidence type="ECO:0000256" key="8">
    <source>
        <dbReference type="ARBA" id="ARBA00023136"/>
    </source>
</evidence>
<evidence type="ECO:0000256" key="9">
    <source>
        <dbReference type="ARBA" id="ARBA00023180"/>
    </source>
</evidence>
<dbReference type="InterPro" id="IPR002495">
    <property type="entry name" value="Glyco_trans_8"/>
</dbReference>
<evidence type="ECO:0000256" key="3">
    <source>
        <dbReference type="ARBA" id="ARBA00022676"/>
    </source>
</evidence>
<comment type="function">
    <text evidence="10">Glycosyltransferase which elongates the O-linked glucose attached to EGF-like repeats in the extracellular domain of Notch proteins by catalyzing the addition of xylose.</text>
</comment>
<evidence type="ECO:0000313" key="14">
    <source>
        <dbReference type="Proteomes" id="UP001642540"/>
    </source>
</evidence>
<comment type="catalytic activity">
    <reaction evidence="12">
        <text>3-O-(beta-D-glucosyl)-L-seryl-[EGF-like domain protein] + UDP-alpha-D-xylose = 3-O-[alpha-D-xylosyl-(1-&gt;3)-beta-D-glucosyl]-L-seryl-[EGF-like domain protein] + UDP + H(+)</text>
        <dbReference type="Rhea" id="RHEA:56064"/>
        <dbReference type="Rhea" id="RHEA-COMP:14610"/>
        <dbReference type="Rhea" id="RHEA-COMP:14611"/>
        <dbReference type="ChEBI" id="CHEBI:15378"/>
        <dbReference type="ChEBI" id="CHEBI:57632"/>
        <dbReference type="ChEBI" id="CHEBI:58223"/>
        <dbReference type="ChEBI" id="CHEBI:140575"/>
        <dbReference type="ChEBI" id="CHEBI:140576"/>
        <dbReference type="EC" id="2.4.2.42"/>
    </reaction>
</comment>
<dbReference type="Gene3D" id="3.90.550.10">
    <property type="entry name" value="Spore Coat Polysaccharide Biosynthesis Protein SpsA, Chain A"/>
    <property type="match status" value="1"/>
</dbReference>
<evidence type="ECO:0000256" key="12">
    <source>
        <dbReference type="ARBA" id="ARBA00049181"/>
    </source>
</evidence>
<evidence type="ECO:0000256" key="7">
    <source>
        <dbReference type="ARBA" id="ARBA00022989"/>
    </source>
</evidence>
<dbReference type="EC" id="2.4.2.42" evidence="11"/>
<evidence type="ECO:0000256" key="2">
    <source>
        <dbReference type="ARBA" id="ARBA00006351"/>
    </source>
</evidence>
<keyword evidence="6" id="KW-0735">Signal-anchor</keyword>
<evidence type="ECO:0000313" key="13">
    <source>
        <dbReference type="EMBL" id="CAL8097731.1"/>
    </source>
</evidence>
<accession>A0ABP1QCD9</accession>
<dbReference type="SUPFAM" id="SSF53448">
    <property type="entry name" value="Nucleotide-diphospho-sugar transferases"/>
    <property type="match status" value="1"/>
</dbReference>